<dbReference type="EMBL" id="BNEK01000005">
    <property type="protein sequence ID" value="GHJ32771.1"/>
    <property type="molecule type" value="Genomic_DNA"/>
</dbReference>
<evidence type="ECO:0000313" key="2">
    <source>
        <dbReference type="Proteomes" id="UP001054854"/>
    </source>
</evidence>
<gene>
    <name evidence="1" type="ORF">TPA0910_72040</name>
</gene>
<organism evidence="1 2">
    <name type="scientific">Streptomyces hygroscopicus</name>
    <dbReference type="NCBI Taxonomy" id="1912"/>
    <lineage>
        <taxon>Bacteria</taxon>
        <taxon>Bacillati</taxon>
        <taxon>Actinomycetota</taxon>
        <taxon>Actinomycetes</taxon>
        <taxon>Kitasatosporales</taxon>
        <taxon>Streptomycetaceae</taxon>
        <taxon>Streptomyces</taxon>
        <taxon>Streptomyces violaceusniger group</taxon>
    </lineage>
</organism>
<comment type="caution">
    <text evidence="1">The sequence shown here is derived from an EMBL/GenBank/DDBJ whole genome shotgun (WGS) entry which is preliminary data.</text>
</comment>
<dbReference type="RefSeq" id="WP_236259138.1">
    <property type="nucleotide sequence ID" value="NZ_BNEK01000005.1"/>
</dbReference>
<evidence type="ECO:0000313" key="1">
    <source>
        <dbReference type="EMBL" id="GHJ32771.1"/>
    </source>
</evidence>
<name>A0ABQ3UAY6_STRHY</name>
<keyword evidence="2" id="KW-1185">Reference proteome</keyword>
<proteinExistence type="predicted"/>
<dbReference type="Proteomes" id="UP001054854">
    <property type="component" value="Unassembled WGS sequence"/>
</dbReference>
<reference evidence="1" key="1">
    <citation type="submission" date="2024-05" db="EMBL/GenBank/DDBJ databases">
        <title>Whole genome shotgun sequence of Streptomyces hygroscopicus NBRC 113678.</title>
        <authorList>
            <person name="Komaki H."/>
            <person name="Tamura T."/>
        </authorList>
    </citation>
    <scope>NUCLEOTIDE SEQUENCE</scope>
    <source>
        <strain evidence="1">N11-34</strain>
    </source>
</reference>
<protein>
    <submittedName>
        <fullName evidence="1">Uncharacterized protein</fullName>
    </submittedName>
</protein>
<accession>A0ABQ3UAY6</accession>
<sequence length="72" mass="7857">MADADVSTSAEAAGQLLEALVGAAEYTSRAVFPEVLNRYGLRLLMHAIVDRRRDALSDDATILVIEWWPTGP</sequence>